<organism evidence="1">
    <name type="scientific">marine sediment metagenome</name>
    <dbReference type="NCBI Taxonomy" id="412755"/>
    <lineage>
        <taxon>unclassified sequences</taxon>
        <taxon>metagenomes</taxon>
        <taxon>ecological metagenomes</taxon>
    </lineage>
</organism>
<dbReference type="EMBL" id="LAZR01003486">
    <property type="protein sequence ID" value="KKN17823.1"/>
    <property type="molecule type" value="Genomic_DNA"/>
</dbReference>
<gene>
    <name evidence="1" type="ORF">LCGC14_0962050</name>
</gene>
<protein>
    <submittedName>
        <fullName evidence="1">Uncharacterized protein</fullName>
    </submittedName>
</protein>
<dbReference type="AlphaFoldDB" id="A0A0F9RKT6"/>
<sequence>MTNISTRLRDDHGECCCYLGLEAADWIDRLNEAITTVLADPDLLPLAAQILTEAMGSVCEVDDAS</sequence>
<name>A0A0F9RKT6_9ZZZZ</name>
<accession>A0A0F9RKT6</accession>
<comment type="caution">
    <text evidence="1">The sequence shown here is derived from an EMBL/GenBank/DDBJ whole genome shotgun (WGS) entry which is preliminary data.</text>
</comment>
<evidence type="ECO:0000313" key="1">
    <source>
        <dbReference type="EMBL" id="KKN17823.1"/>
    </source>
</evidence>
<reference evidence="1" key="1">
    <citation type="journal article" date="2015" name="Nature">
        <title>Complex archaea that bridge the gap between prokaryotes and eukaryotes.</title>
        <authorList>
            <person name="Spang A."/>
            <person name="Saw J.H."/>
            <person name="Jorgensen S.L."/>
            <person name="Zaremba-Niedzwiedzka K."/>
            <person name="Martijn J."/>
            <person name="Lind A.E."/>
            <person name="van Eijk R."/>
            <person name="Schleper C."/>
            <person name="Guy L."/>
            <person name="Ettema T.J."/>
        </authorList>
    </citation>
    <scope>NUCLEOTIDE SEQUENCE</scope>
</reference>
<proteinExistence type="predicted"/>